<evidence type="ECO:0000313" key="3">
    <source>
        <dbReference type="EMBL" id="KAH7027848.1"/>
    </source>
</evidence>
<gene>
    <name evidence="3" type="ORF">B0I36DRAFT_375518</name>
</gene>
<dbReference type="InterPro" id="IPR045247">
    <property type="entry name" value="Oye-like"/>
</dbReference>
<dbReference type="Pfam" id="PF00724">
    <property type="entry name" value="Oxidored_FMN"/>
    <property type="match status" value="1"/>
</dbReference>
<dbReference type="OrthoDB" id="2130169at2759"/>
<dbReference type="AlphaFoldDB" id="A0A9P9BNK9"/>
<dbReference type="InterPro" id="IPR013785">
    <property type="entry name" value="Aldolase_TIM"/>
</dbReference>
<keyword evidence="4" id="KW-1185">Reference proteome</keyword>
<accession>A0A9P9BNK9</accession>
<keyword evidence="1" id="KW-0285">Flavoprotein</keyword>
<dbReference type="SUPFAM" id="SSF51395">
    <property type="entry name" value="FMN-linked oxidoreductases"/>
    <property type="match status" value="1"/>
</dbReference>
<name>A0A9P9BNK9_9PEZI</name>
<dbReference type="RefSeq" id="XP_046010647.1">
    <property type="nucleotide sequence ID" value="XM_046160374.1"/>
</dbReference>
<dbReference type="GO" id="GO:0010181">
    <property type="term" value="F:FMN binding"/>
    <property type="evidence" value="ECO:0007669"/>
    <property type="project" value="InterPro"/>
</dbReference>
<dbReference type="EMBL" id="JAGTJQ010000007">
    <property type="protein sequence ID" value="KAH7027848.1"/>
    <property type="molecule type" value="Genomic_DNA"/>
</dbReference>
<dbReference type="InterPro" id="IPR001155">
    <property type="entry name" value="OxRdtase_FMN_N"/>
</dbReference>
<dbReference type="GeneID" id="70189920"/>
<dbReference type="FunFam" id="3.20.20.70:FF:000138">
    <property type="entry name" value="NADPH dehydrogenase 1"/>
    <property type="match status" value="1"/>
</dbReference>
<organism evidence="3 4">
    <name type="scientific">Microdochium trichocladiopsis</name>
    <dbReference type="NCBI Taxonomy" id="1682393"/>
    <lineage>
        <taxon>Eukaryota</taxon>
        <taxon>Fungi</taxon>
        <taxon>Dikarya</taxon>
        <taxon>Ascomycota</taxon>
        <taxon>Pezizomycotina</taxon>
        <taxon>Sordariomycetes</taxon>
        <taxon>Xylariomycetidae</taxon>
        <taxon>Xylariales</taxon>
        <taxon>Microdochiaceae</taxon>
        <taxon>Microdochium</taxon>
    </lineage>
</organism>
<dbReference type="GO" id="GO:0003959">
    <property type="term" value="F:NADPH dehydrogenase activity"/>
    <property type="evidence" value="ECO:0007669"/>
    <property type="project" value="TreeGrafter"/>
</dbReference>
<reference evidence="3" key="1">
    <citation type="journal article" date="2021" name="Nat. Commun.">
        <title>Genetic determinants of endophytism in the Arabidopsis root mycobiome.</title>
        <authorList>
            <person name="Mesny F."/>
            <person name="Miyauchi S."/>
            <person name="Thiergart T."/>
            <person name="Pickel B."/>
            <person name="Atanasova L."/>
            <person name="Karlsson M."/>
            <person name="Huettel B."/>
            <person name="Barry K.W."/>
            <person name="Haridas S."/>
            <person name="Chen C."/>
            <person name="Bauer D."/>
            <person name="Andreopoulos W."/>
            <person name="Pangilinan J."/>
            <person name="LaButti K."/>
            <person name="Riley R."/>
            <person name="Lipzen A."/>
            <person name="Clum A."/>
            <person name="Drula E."/>
            <person name="Henrissat B."/>
            <person name="Kohler A."/>
            <person name="Grigoriev I.V."/>
            <person name="Martin F.M."/>
            <person name="Hacquard S."/>
        </authorList>
    </citation>
    <scope>NUCLEOTIDE SEQUENCE</scope>
    <source>
        <strain evidence="3">MPI-CAGE-CH-0230</strain>
    </source>
</reference>
<evidence type="ECO:0000259" key="2">
    <source>
        <dbReference type="Pfam" id="PF00724"/>
    </source>
</evidence>
<dbReference type="PANTHER" id="PTHR22893">
    <property type="entry name" value="NADH OXIDOREDUCTASE-RELATED"/>
    <property type="match status" value="1"/>
</dbReference>
<dbReference type="Proteomes" id="UP000756346">
    <property type="component" value="Unassembled WGS sequence"/>
</dbReference>
<comment type="caution">
    <text evidence="3">The sequence shown here is derived from an EMBL/GenBank/DDBJ whole genome shotgun (WGS) entry which is preliminary data.</text>
</comment>
<dbReference type="Gene3D" id="3.20.20.70">
    <property type="entry name" value="Aldolase class I"/>
    <property type="match status" value="1"/>
</dbReference>
<dbReference type="CDD" id="cd02933">
    <property type="entry name" value="OYE_like_FMN"/>
    <property type="match status" value="1"/>
</dbReference>
<sequence length="832" mass="92606">MGLPTRSNAESHDLYFIVNSGQASFPLAQANGSPSEARSRAVKAGLERKRRLERANGGNFRNCIDRKLLNGRRPQLRAASLGKKVAAAEPVPALDAFDLLAGDTEELQSWLRAPFTVADELVLNNFSKVIHQSNHDPALRSAAMLTVSFAKAGLLDRRGLEYQSRALRVIASRVQSVDAAALESTLAAILLLAGIEVSIFSPILDSSPDMPQQSFTERDLNASVMTGSARIVHHSTFEELKWRRDSASIPCSAFYLQEGFRPISHLLSSDFIEVLKDIQAFQLVRDASLFGEATNLPPAQIDNHQASIQSRLSDAVEMTGESEGSLQESLRVAAYLCCTMLRCRIWRTSGAPPYLASKLLQSLRCCLSEPTWNVYPDILTWLVFVGGAFSPAGSPLRSEFLAHMRSTQNVCIRNNGFRHKATSGWPTALSFARNYIWSERAFSVYFESFWQEIQKSTRPVMSTESRLFQPLKVGKVQIQHRIAMAPLTRKRATHDRVPTRLMKEYYGQRACVPGTLIITEGTFVSAAAGGFPHAPGIWNEDQVDAWREITDEVHRRGSFIFCQIFAMGRAADADTAEKEGVPIIAPSAIPLRDRPDVLPLAMTIDDIKQMIRDFTAAAKNAVRAGFDGVECHVANGYLLDQFLQDVSNQRTDEYGGSNENRARAVLEVLEALVDALGADRVGLRLSPWSTFQDMRMADPIPQFTHLLNQIKGRWSDLAYLHLVESRISGSEDVVGQDVHACPERLDFAYDIWEGPILVAGAYGLESARRLVDTEHSLKQIVVVFGRHFIANPDLVFRLRQGSKLNPYDRNTFYSSESPRGYTDYPYSNEFTV</sequence>
<protein>
    <recommendedName>
        <fullName evidence="2">NADH:flavin oxidoreductase/NADH oxidase N-terminal domain-containing protein</fullName>
    </recommendedName>
</protein>
<feature type="domain" description="NADH:flavin oxidoreductase/NADH oxidase N-terminal" evidence="2">
    <location>
        <begin position="467"/>
        <end position="804"/>
    </location>
</feature>
<evidence type="ECO:0000256" key="1">
    <source>
        <dbReference type="ARBA" id="ARBA00022630"/>
    </source>
</evidence>
<dbReference type="PANTHER" id="PTHR22893:SF91">
    <property type="entry name" value="NADPH DEHYDROGENASE 2-RELATED"/>
    <property type="match status" value="1"/>
</dbReference>
<evidence type="ECO:0000313" key="4">
    <source>
        <dbReference type="Proteomes" id="UP000756346"/>
    </source>
</evidence>
<proteinExistence type="predicted"/>